<proteinExistence type="predicted"/>
<dbReference type="Proteomes" id="UP001158576">
    <property type="component" value="Chromosome 2"/>
</dbReference>
<evidence type="ECO:0000313" key="3">
    <source>
        <dbReference type="Proteomes" id="UP001158576"/>
    </source>
</evidence>
<protein>
    <submittedName>
        <fullName evidence="2">Oidioi.mRNA.OKI2018_I69.chr2.g6219.t1.cds</fullName>
    </submittedName>
</protein>
<accession>A0ABN7T385</accession>
<feature type="compositionally biased region" description="Polar residues" evidence="1">
    <location>
        <begin position="160"/>
        <end position="180"/>
    </location>
</feature>
<dbReference type="EMBL" id="OU015567">
    <property type="protein sequence ID" value="CAG5111951.1"/>
    <property type="molecule type" value="Genomic_DNA"/>
</dbReference>
<evidence type="ECO:0000313" key="2">
    <source>
        <dbReference type="EMBL" id="CAG5111951.1"/>
    </source>
</evidence>
<evidence type="ECO:0000256" key="1">
    <source>
        <dbReference type="SAM" id="MobiDB-lite"/>
    </source>
</evidence>
<organism evidence="2 3">
    <name type="scientific">Oikopleura dioica</name>
    <name type="common">Tunicate</name>
    <dbReference type="NCBI Taxonomy" id="34765"/>
    <lineage>
        <taxon>Eukaryota</taxon>
        <taxon>Metazoa</taxon>
        <taxon>Chordata</taxon>
        <taxon>Tunicata</taxon>
        <taxon>Appendicularia</taxon>
        <taxon>Copelata</taxon>
        <taxon>Oikopleuridae</taxon>
        <taxon>Oikopleura</taxon>
    </lineage>
</organism>
<feature type="region of interest" description="Disordered" evidence="1">
    <location>
        <begin position="130"/>
        <end position="213"/>
    </location>
</feature>
<sequence length="213" mass="23996">MNKCGYCGKGFKDPFSLNDEWRMVEHLMRCGGKHDKRGVRKTECLACGNETEFEKSVKNHALLHVLPNATEDKPLACPIPVPCCLNQCGRVFYDRTSLYQHVLGSFNKRQCAAHQREECLNRLLDQTPAALTFPDQDNSPREEETQIVPKISPVPEETPLTASQFLQSAQFPASSQSKSAPATPVKIRRPNILRRKPKPPKKQDVKVELLESA</sequence>
<keyword evidence="3" id="KW-1185">Reference proteome</keyword>
<gene>
    <name evidence="2" type="ORF">OKIOD_LOCUS14984</name>
</gene>
<feature type="compositionally biased region" description="Basic and acidic residues" evidence="1">
    <location>
        <begin position="201"/>
        <end position="213"/>
    </location>
</feature>
<reference evidence="2 3" key="1">
    <citation type="submission" date="2021-04" db="EMBL/GenBank/DDBJ databases">
        <authorList>
            <person name="Bliznina A."/>
        </authorList>
    </citation>
    <scope>NUCLEOTIDE SEQUENCE [LARGE SCALE GENOMIC DNA]</scope>
</reference>
<name>A0ABN7T385_OIKDI</name>
<feature type="compositionally biased region" description="Basic residues" evidence="1">
    <location>
        <begin position="186"/>
        <end position="200"/>
    </location>
</feature>